<protein>
    <submittedName>
        <fullName evidence="1">Uncharacterized protein</fullName>
    </submittedName>
</protein>
<dbReference type="AlphaFoldDB" id="A0AAU7FTC2"/>
<name>A0AAU7FTC2_9ENTR</name>
<dbReference type="RefSeq" id="WP_348957471.1">
    <property type="nucleotide sequence ID" value="NZ_CP157375.1"/>
</dbReference>
<sequence>MHNTDYCKFLMKAAKETLNEIFSINNECDFEIRPEYLVTVLLGSNMNKYLKKSLYFEEQVIDLAKFNFRFNLMRDFAKRASLLKLRSSLAKLFSRKNGNVDIAFYDKGLGGEFLGENSKGSVYSIIEVKKNGNNKKEIDKDIIRLIDFMIYSLNDESKHLSYASLVFFPDEKDIRDYRSLCNKLLSAHNKNICVKVDDGVESFKDAEHEDYDGSEARVFIKKIIVITFYKCDV</sequence>
<proteinExistence type="predicted"/>
<organism evidence="1">
    <name type="scientific">Enterobacter cloacae complex sp. Mu1197</name>
    <dbReference type="NCBI Taxonomy" id="3152302"/>
    <lineage>
        <taxon>Bacteria</taxon>
        <taxon>Pseudomonadati</taxon>
        <taxon>Pseudomonadota</taxon>
        <taxon>Gammaproteobacteria</taxon>
        <taxon>Enterobacterales</taxon>
        <taxon>Enterobacteriaceae</taxon>
        <taxon>Enterobacter</taxon>
        <taxon>Enterobacter cloacae complex</taxon>
    </lineage>
</organism>
<reference evidence="1" key="1">
    <citation type="submission" date="2024-05" db="EMBL/GenBank/DDBJ databases">
        <title>Copy number flexibility facilitates heteroresistance to increasing antibiotic pressure and threatens the beta-lactam pipeline.</title>
        <authorList>
            <person name="Choby J.E."/>
            <person name="Weiss D.S."/>
        </authorList>
    </citation>
    <scope>NUCLEOTIDE SEQUENCE</scope>
    <source>
        <strain evidence="1">Mu1197</strain>
    </source>
</reference>
<accession>A0AAU7FTC2</accession>
<dbReference type="EMBL" id="CP157375">
    <property type="protein sequence ID" value="XBM29159.1"/>
    <property type="molecule type" value="Genomic_DNA"/>
</dbReference>
<gene>
    <name evidence="1" type="ORF">ABFV38_14640</name>
</gene>
<evidence type="ECO:0000313" key="1">
    <source>
        <dbReference type="EMBL" id="XBM29159.1"/>
    </source>
</evidence>